<evidence type="ECO:0008006" key="3">
    <source>
        <dbReference type="Google" id="ProtNLM"/>
    </source>
</evidence>
<comment type="caution">
    <text evidence="1">The sequence shown here is derived from an EMBL/GenBank/DDBJ whole genome shotgun (WGS) entry which is preliminary data.</text>
</comment>
<dbReference type="EMBL" id="JAFBDR010000033">
    <property type="protein sequence ID" value="MBM7573446.1"/>
    <property type="molecule type" value="Genomic_DNA"/>
</dbReference>
<protein>
    <recommendedName>
        <fullName evidence="3">DUF1177 family protein</fullName>
    </recommendedName>
</protein>
<evidence type="ECO:0000313" key="2">
    <source>
        <dbReference type="Proteomes" id="UP001296943"/>
    </source>
</evidence>
<evidence type="ECO:0000313" key="1">
    <source>
        <dbReference type="EMBL" id="MBM7573446.1"/>
    </source>
</evidence>
<reference evidence="1 2" key="1">
    <citation type="submission" date="2021-01" db="EMBL/GenBank/DDBJ databases">
        <title>Genomic Encyclopedia of Type Strains, Phase IV (KMG-IV): sequencing the most valuable type-strain genomes for metagenomic binning, comparative biology and taxonomic classification.</title>
        <authorList>
            <person name="Goeker M."/>
        </authorList>
    </citation>
    <scope>NUCLEOTIDE SEQUENCE [LARGE SCALE GENOMIC DNA]</scope>
    <source>
        <strain evidence="1 2">DSM 23711</strain>
    </source>
</reference>
<dbReference type="Proteomes" id="UP001296943">
    <property type="component" value="Unassembled WGS sequence"/>
</dbReference>
<dbReference type="InterPro" id="IPR009561">
    <property type="entry name" value="DUF1177"/>
</dbReference>
<organism evidence="1 2">
    <name type="scientific">Aquibacillus albus</name>
    <dbReference type="NCBI Taxonomy" id="1168171"/>
    <lineage>
        <taxon>Bacteria</taxon>
        <taxon>Bacillati</taxon>
        <taxon>Bacillota</taxon>
        <taxon>Bacilli</taxon>
        <taxon>Bacillales</taxon>
        <taxon>Bacillaceae</taxon>
        <taxon>Aquibacillus</taxon>
    </lineage>
</organism>
<sequence length="314" mass="33672">MSLSYAMQAMELLDDPNINGKIIMELFKYNQYIETTTKTVLGERGSTDFVKTLIKGENGKSAGGNAQTLGIVGRLGGIGARPSRTGLVSDADGAVSGIAIALKLANMASKGDRLEGDVYVTTHICPDAPTEPHHPVDFMGSPVDLSVMNQYEIFAEMDAIISIDTTKGNRIINQKGISISPTVKEGYILKVSDDLLRIMEMSTGQLPSTFPITTQDITPYGNGLYHINSILQPAVATEKPVVGLAIVAQSIVPGCATGASHEVDIAEAVRFTIEVAKEYTEGSISFYDEAEFNRLVELYGAMTVLQSFGRDVLA</sequence>
<dbReference type="RefSeq" id="WP_204502091.1">
    <property type="nucleotide sequence ID" value="NZ_JAFBDR010000033.1"/>
</dbReference>
<accession>A0ABS2N5N2</accession>
<keyword evidence="2" id="KW-1185">Reference proteome</keyword>
<gene>
    <name evidence="1" type="ORF">JOC48_004010</name>
</gene>
<proteinExistence type="predicted"/>
<name>A0ABS2N5N2_9BACI</name>
<dbReference type="Pfam" id="PF06675">
    <property type="entry name" value="DUF1177"/>
    <property type="match status" value="1"/>
</dbReference>